<accession>A0A9N9R127</accession>
<organism evidence="1 2">
    <name type="scientific">Diatraea saccharalis</name>
    <name type="common">sugarcane borer</name>
    <dbReference type="NCBI Taxonomy" id="40085"/>
    <lineage>
        <taxon>Eukaryota</taxon>
        <taxon>Metazoa</taxon>
        <taxon>Ecdysozoa</taxon>
        <taxon>Arthropoda</taxon>
        <taxon>Hexapoda</taxon>
        <taxon>Insecta</taxon>
        <taxon>Pterygota</taxon>
        <taxon>Neoptera</taxon>
        <taxon>Endopterygota</taxon>
        <taxon>Lepidoptera</taxon>
        <taxon>Glossata</taxon>
        <taxon>Ditrysia</taxon>
        <taxon>Pyraloidea</taxon>
        <taxon>Crambidae</taxon>
        <taxon>Crambinae</taxon>
        <taxon>Diatraea</taxon>
    </lineage>
</organism>
<dbReference type="AlphaFoldDB" id="A0A9N9R127"/>
<protein>
    <submittedName>
        <fullName evidence="1">Uncharacterized protein</fullName>
    </submittedName>
</protein>
<gene>
    <name evidence="1" type="ORF">DIATSA_LOCUS5303</name>
</gene>
<evidence type="ECO:0000313" key="2">
    <source>
        <dbReference type="Proteomes" id="UP001153714"/>
    </source>
</evidence>
<dbReference type="Proteomes" id="UP001153714">
    <property type="component" value="Chromosome 17"/>
</dbReference>
<name>A0A9N9R127_9NEOP</name>
<keyword evidence="2" id="KW-1185">Reference proteome</keyword>
<evidence type="ECO:0000313" key="1">
    <source>
        <dbReference type="EMBL" id="CAG9787420.1"/>
    </source>
</evidence>
<dbReference type="EMBL" id="OU893348">
    <property type="protein sequence ID" value="CAG9787420.1"/>
    <property type="molecule type" value="Genomic_DNA"/>
</dbReference>
<reference evidence="1" key="2">
    <citation type="submission" date="2022-10" db="EMBL/GenBank/DDBJ databases">
        <authorList>
            <consortium name="ENA_rothamsted_submissions"/>
            <consortium name="culmorum"/>
            <person name="King R."/>
        </authorList>
    </citation>
    <scope>NUCLEOTIDE SEQUENCE</scope>
</reference>
<reference evidence="1" key="1">
    <citation type="submission" date="2021-12" db="EMBL/GenBank/DDBJ databases">
        <authorList>
            <person name="King R."/>
        </authorList>
    </citation>
    <scope>NUCLEOTIDE SEQUENCE</scope>
</reference>
<proteinExistence type="predicted"/>
<sequence length="93" mass="10454">MRDIVATILRLHQVGDSRGYQWQDSGGEGMVRACSGVRLLLHTLYRAIGAHARYTRLQRTLRGVAAAALTALAALHQHARQALLYDYRQGKRR</sequence>